<dbReference type="GO" id="GO:0008270">
    <property type="term" value="F:zinc ion binding"/>
    <property type="evidence" value="ECO:0007669"/>
    <property type="project" value="InterPro"/>
</dbReference>
<reference evidence="5" key="1">
    <citation type="submission" date="2018-06" db="EMBL/GenBank/DDBJ databases">
        <authorList>
            <person name="Zhirakovskaya E."/>
        </authorList>
    </citation>
    <scope>NUCLEOTIDE SEQUENCE</scope>
</reference>
<organism evidence="5">
    <name type="scientific">hydrothermal vent metagenome</name>
    <dbReference type="NCBI Taxonomy" id="652676"/>
    <lineage>
        <taxon>unclassified sequences</taxon>
        <taxon>metagenomes</taxon>
        <taxon>ecological metagenomes</taxon>
    </lineage>
</organism>
<evidence type="ECO:0000256" key="1">
    <source>
        <dbReference type="ARBA" id="ARBA00001947"/>
    </source>
</evidence>
<protein>
    <recommendedName>
        <fullName evidence="6">Carbonic anhydrase</fullName>
    </recommendedName>
</protein>
<dbReference type="GO" id="GO:0004089">
    <property type="term" value="F:carbonate dehydratase activity"/>
    <property type="evidence" value="ECO:0007669"/>
    <property type="project" value="InterPro"/>
</dbReference>
<keyword evidence="3" id="KW-0479">Metal-binding</keyword>
<evidence type="ECO:0000256" key="4">
    <source>
        <dbReference type="ARBA" id="ARBA00022833"/>
    </source>
</evidence>
<proteinExistence type="inferred from homology"/>
<evidence type="ECO:0008006" key="6">
    <source>
        <dbReference type="Google" id="ProtNLM"/>
    </source>
</evidence>
<dbReference type="EMBL" id="UOEI01000304">
    <property type="protein sequence ID" value="VAW01647.1"/>
    <property type="molecule type" value="Genomic_DNA"/>
</dbReference>
<dbReference type="AlphaFoldDB" id="A0A3B0SKY4"/>
<gene>
    <name evidence="5" type="ORF">MNBD_ACTINO01-992</name>
</gene>
<name>A0A3B0SKY4_9ZZZZ</name>
<dbReference type="SMART" id="SM00947">
    <property type="entry name" value="Pro_CA"/>
    <property type="match status" value="1"/>
</dbReference>
<accession>A0A3B0SKY4</accession>
<keyword evidence="4" id="KW-0862">Zinc</keyword>
<dbReference type="InterPro" id="IPR036874">
    <property type="entry name" value="Carbonic_anhydrase_sf"/>
</dbReference>
<dbReference type="PANTHER" id="PTHR43175">
    <property type="entry name" value="CARBONIC ANHYDRASE"/>
    <property type="match status" value="1"/>
</dbReference>
<evidence type="ECO:0000256" key="3">
    <source>
        <dbReference type="ARBA" id="ARBA00022723"/>
    </source>
</evidence>
<dbReference type="Pfam" id="PF00484">
    <property type="entry name" value="Pro_CA"/>
    <property type="match status" value="1"/>
</dbReference>
<comment type="cofactor">
    <cofactor evidence="1">
        <name>Zn(2+)</name>
        <dbReference type="ChEBI" id="CHEBI:29105"/>
    </cofactor>
</comment>
<comment type="similarity">
    <text evidence="2">Belongs to the beta-class carbonic anhydrase family.</text>
</comment>
<dbReference type="PANTHER" id="PTHR43175:SF3">
    <property type="entry name" value="CARBON DISULFIDE HYDROLASE"/>
    <property type="match status" value="1"/>
</dbReference>
<dbReference type="Gene3D" id="3.40.1050.10">
    <property type="entry name" value="Carbonic anhydrase"/>
    <property type="match status" value="1"/>
</dbReference>
<dbReference type="InterPro" id="IPR001765">
    <property type="entry name" value="Carbonic_anhydrase"/>
</dbReference>
<dbReference type="SUPFAM" id="SSF53056">
    <property type="entry name" value="beta-carbonic anhydrase, cab"/>
    <property type="match status" value="1"/>
</dbReference>
<evidence type="ECO:0000313" key="5">
    <source>
        <dbReference type="EMBL" id="VAW01647.1"/>
    </source>
</evidence>
<sequence length="190" mass="20505">MADWITEAIEANAAFLSRVDPERLSREPPTRRAVITCMDSRINLEAIGIPSFAADGHSDSRIAIIRTAGARCPERSLFVSLFKADVEEILVLGHTECALVAAHTEIASIVEVLRARVDGRDVDAFLDGIGASSDEDISRWLGTIPGATEGVLAQMEAIRSLPFVSQEVAVRGLVYDVDTGVVHPVEEPAR</sequence>
<evidence type="ECO:0000256" key="2">
    <source>
        <dbReference type="ARBA" id="ARBA00006217"/>
    </source>
</evidence>